<reference evidence="2 3" key="1">
    <citation type="submission" date="2024-06" db="EMBL/GenBank/DDBJ databases">
        <authorList>
            <person name="Li F."/>
        </authorList>
    </citation>
    <scope>NUCLEOTIDE SEQUENCE [LARGE SCALE GENOMIC DNA]</scope>
    <source>
        <strain evidence="2 3">GXAS 311</strain>
    </source>
</reference>
<keyword evidence="2" id="KW-0378">Hydrolase</keyword>
<dbReference type="EMBL" id="JBEVCJ010000027">
    <property type="protein sequence ID" value="MET1256782.1"/>
    <property type="molecule type" value="Genomic_DNA"/>
</dbReference>
<dbReference type="InterPro" id="IPR029058">
    <property type="entry name" value="AB_hydrolase_fold"/>
</dbReference>
<protein>
    <submittedName>
        <fullName evidence="2">Alpha/beta hydrolase</fullName>
    </submittedName>
</protein>
<evidence type="ECO:0000313" key="3">
    <source>
        <dbReference type="Proteomes" id="UP001548189"/>
    </source>
</evidence>
<dbReference type="GO" id="GO:0016787">
    <property type="term" value="F:hydrolase activity"/>
    <property type="evidence" value="ECO:0007669"/>
    <property type="project" value="UniProtKB-KW"/>
</dbReference>
<gene>
    <name evidence="2" type="ORF">ABVT43_16690</name>
</gene>
<dbReference type="SUPFAM" id="SSF53474">
    <property type="entry name" value="alpha/beta-Hydrolases"/>
    <property type="match status" value="1"/>
</dbReference>
<dbReference type="RefSeq" id="WP_353897365.1">
    <property type="nucleotide sequence ID" value="NZ_JBEVCJ010000027.1"/>
</dbReference>
<accession>A0ABV2BXY8</accession>
<dbReference type="PANTHER" id="PTHR42886:SF42">
    <property type="entry name" value="ALPHA_BETA-HYDROLASES SUPERFAMILY PROTEIN"/>
    <property type="match status" value="1"/>
</dbReference>
<dbReference type="InterPro" id="IPR000073">
    <property type="entry name" value="AB_hydrolase_1"/>
</dbReference>
<sequence>MANQSIVFVHGLGLGPWLFEKHFQPFYAQQGLDVYLVELPQHFADSDKMLRQRVTLDNCIEKVKQAINENIQQDFVLVGMSMGGAITQKLLSSQWHHPHLRGAVLLSSVPPVNNLLFTLRLCRQLALQKPSALIDFFSGQTNIDLMFSNQSIVQLGDQASALYQQRVLTGFSRLEYELFFQDLITVASQSDTTSSDQRLSDKPLSATPLCVIGGEQDQLFPPDVTQFIANYYSVNATLLPELGHLIPIEPGYAAGIHAINTFLNEVF</sequence>
<dbReference type="Gene3D" id="3.40.50.1820">
    <property type="entry name" value="alpha/beta hydrolase"/>
    <property type="match status" value="1"/>
</dbReference>
<proteinExistence type="predicted"/>
<dbReference type="Pfam" id="PF12697">
    <property type="entry name" value="Abhydrolase_6"/>
    <property type="match status" value="1"/>
</dbReference>
<evidence type="ECO:0000313" key="2">
    <source>
        <dbReference type="EMBL" id="MET1256782.1"/>
    </source>
</evidence>
<evidence type="ECO:0000259" key="1">
    <source>
        <dbReference type="Pfam" id="PF12697"/>
    </source>
</evidence>
<comment type="caution">
    <text evidence="2">The sequence shown here is derived from an EMBL/GenBank/DDBJ whole genome shotgun (WGS) entry which is preliminary data.</text>
</comment>
<dbReference type="Proteomes" id="UP001548189">
    <property type="component" value="Unassembled WGS sequence"/>
</dbReference>
<name>A0ABV2BXY8_9GAMM</name>
<feature type="domain" description="AB hydrolase-1" evidence="1">
    <location>
        <begin position="6"/>
        <end position="249"/>
    </location>
</feature>
<dbReference type="PANTHER" id="PTHR42886">
    <property type="entry name" value="RE40534P-RELATED"/>
    <property type="match status" value="1"/>
</dbReference>
<keyword evidence="3" id="KW-1185">Reference proteome</keyword>
<organism evidence="2 3">
    <name type="scientific">Aliikangiella maris</name>
    <dbReference type="NCBI Taxonomy" id="3162458"/>
    <lineage>
        <taxon>Bacteria</taxon>
        <taxon>Pseudomonadati</taxon>
        <taxon>Pseudomonadota</taxon>
        <taxon>Gammaproteobacteria</taxon>
        <taxon>Oceanospirillales</taxon>
        <taxon>Pleioneaceae</taxon>
        <taxon>Aliikangiella</taxon>
    </lineage>
</organism>